<dbReference type="InterPro" id="IPR051677">
    <property type="entry name" value="AfsR-DnrI-RedD_regulator"/>
</dbReference>
<dbReference type="PANTHER" id="PTHR35807">
    <property type="entry name" value="TRANSCRIPTIONAL REGULATOR REDD-RELATED"/>
    <property type="match status" value="1"/>
</dbReference>
<dbReference type="GO" id="GO:0003677">
    <property type="term" value="F:DNA binding"/>
    <property type="evidence" value="ECO:0007669"/>
    <property type="project" value="TreeGrafter"/>
</dbReference>
<dbReference type="Gene3D" id="1.10.10.10">
    <property type="entry name" value="Winged helix-like DNA-binding domain superfamily/Winged helix DNA-binding domain"/>
    <property type="match status" value="1"/>
</dbReference>
<dbReference type="RefSeq" id="WP_133161958.1">
    <property type="nucleotide sequence ID" value="NZ_BFAG01000002.1"/>
</dbReference>
<accession>A0A2I9DR08</accession>
<evidence type="ECO:0000313" key="1">
    <source>
        <dbReference type="EMBL" id="GBF04727.1"/>
    </source>
</evidence>
<dbReference type="SUPFAM" id="SSF48452">
    <property type="entry name" value="TPR-like"/>
    <property type="match status" value="1"/>
</dbReference>
<dbReference type="OrthoDB" id="66532at2"/>
<reference evidence="2" key="1">
    <citation type="submission" date="2018-01" db="EMBL/GenBank/DDBJ databases">
        <title>Draft Genome Sequence of the Radioresistant Bacterium Deinococcus aerius TR0125, Isolated from the Higher Atmosphere above Japan.</title>
        <authorList>
            <person name="Satoh K."/>
            <person name="Arai H."/>
            <person name="Sanzen T."/>
            <person name="Kawaguchi Y."/>
            <person name="Hayashi H."/>
            <person name="Yokobori S."/>
            <person name="Yamagishi A."/>
            <person name="Oono Y."/>
            <person name="Narumi I."/>
        </authorList>
    </citation>
    <scope>NUCLEOTIDE SEQUENCE [LARGE SCALE GENOMIC DNA]</scope>
    <source>
        <strain evidence="2">TR0125</strain>
    </source>
</reference>
<organism evidence="1 2">
    <name type="scientific">Deinococcus aerius</name>
    <dbReference type="NCBI Taxonomy" id="200253"/>
    <lineage>
        <taxon>Bacteria</taxon>
        <taxon>Thermotogati</taxon>
        <taxon>Deinococcota</taxon>
        <taxon>Deinococci</taxon>
        <taxon>Deinococcales</taxon>
        <taxon>Deinococcaceae</taxon>
        <taxon>Deinococcus</taxon>
    </lineage>
</organism>
<dbReference type="InterPro" id="IPR036388">
    <property type="entry name" value="WH-like_DNA-bd_sf"/>
</dbReference>
<protein>
    <submittedName>
        <fullName evidence="1">Transcriptional regulator, SARP family</fullName>
    </submittedName>
</protein>
<gene>
    <name evidence="1" type="ORF">DAERI_020324</name>
</gene>
<dbReference type="GO" id="GO:0006355">
    <property type="term" value="P:regulation of DNA-templated transcription"/>
    <property type="evidence" value="ECO:0007669"/>
    <property type="project" value="TreeGrafter"/>
</dbReference>
<dbReference type="Gene3D" id="1.25.40.10">
    <property type="entry name" value="Tetratricopeptide repeat domain"/>
    <property type="match status" value="2"/>
</dbReference>
<comment type="caution">
    <text evidence="1">The sequence shown here is derived from an EMBL/GenBank/DDBJ whole genome shotgun (WGS) entry which is preliminary data.</text>
</comment>
<proteinExistence type="predicted"/>
<sequence length="646" mass="70215">MEYGRVFECVSRGLYEQGLATYAALADPTPADARWAGVCALNLRQFERAKNFLLLAVGGGEAAANVELSTTLRQLGDLSLADQVLATVDEAGLAPFDRCLLYRERAALAYSGGALKEASELLEIALLSAYQSGPLQQVLLPAINQLFGLVLGSRGFYARAEQNFTLALEGSHAARSIYVRNSRGLCRLRLGKLDEADADLNDALRHSDAAPVARPVILYNLGLLAKARGDLAAAHALFAQAGDLAREVQELETECYAELALCLIAGVRGDQACARRHLARARVLSTGPKAAAEVLLAEGVHRLHAAEDTAVAHLEEAARSFADLGLRREEGIALLYLAEARAAFGAEDEALPLLDQVVDIKSALGNGLAFSSELRYLTRTLGVLQRAPVDAYARALYDDYVEMESTHPQRLDVFTLGRVEVRLDGQPVFFDLKRAVEILVYLLDRPGQRMNQVLLDLFPDTEPGLARNYFHQARYELQRRLPRLSVPHDPGSKSYRVQAAGYALSRDDREVDVAVARGGPALLRAVEGYQGDFLPDAESEWAFTRRSGLRNDLIAAGLKVLTRPDGDLGLGTLLDLAMGLHRVDPLEPGVGEALVRLTSAVEGRLSALHVLARLLQYHEQELGAPPPNLLALQETLTGQAHQHLDP</sequence>
<name>A0A2I9DR08_9DEIO</name>
<dbReference type="AlphaFoldDB" id="A0A2I9DR08"/>
<dbReference type="Proteomes" id="UP000236569">
    <property type="component" value="Unassembled WGS sequence"/>
</dbReference>
<dbReference type="EMBL" id="BFAG01000002">
    <property type="protein sequence ID" value="GBF04727.1"/>
    <property type="molecule type" value="Genomic_DNA"/>
</dbReference>
<dbReference type="PANTHER" id="PTHR35807:SF1">
    <property type="entry name" value="TRANSCRIPTIONAL REGULATOR REDD"/>
    <property type="match status" value="1"/>
</dbReference>
<keyword evidence="2" id="KW-1185">Reference proteome</keyword>
<dbReference type="InterPro" id="IPR011990">
    <property type="entry name" value="TPR-like_helical_dom_sf"/>
</dbReference>
<evidence type="ECO:0000313" key="2">
    <source>
        <dbReference type="Proteomes" id="UP000236569"/>
    </source>
</evidence>